<dbReference type="STRING" id="234267.Acid_5861"/>
<dbReference type="AlphaFoldDB" id="Q01U65"/>
<feature type="zinc finger region" description="dksA C4-type" evidence="4">
    <location>
        <begin position="80"/>
        <end position="104"/>
    </location>
</feature>
<evidence type="ECO:0000313" key="6">
    <source>
        <dbReference type="EMBL" id="ABJ86805.1"/>
    </source>
</evidence>
<organism evidence="6">
    <name type="scientific">Solibacter usitatus (strain Ellin6076)</name>
    <dbReference type="NCBI Taxonomy" id="234267"/>
    <lineage>
        <taxon>Bacteria</taxon>
        <taxon>Pseudomonadati</taxon>
        <taxon>Acidobacteriota</taxon>
        <taxon>Terriglobia</taxon>
        <taxon>Bryobacterales</taxon>
        <taxon>Solibacteraceae</taxon>
        <taxon>Candidatus Solibacter</taxon>
    </lineage>
</organism>
<dbReference type="HOGENOM" id="CLU_043144_2_1_0"/>
<dbReference type="eggNOG" id="COG1734">
    <property type="taxonomic scope" value="Bacteria"/>
</dbReference>
<protein>
    <submittedName>
        <fullName evidence="6">Transcriptional regulator, TraR/DksA family</fullName>
    </submittedName>
</protein>
<dbReference type="FunCoup" id="Q01U65">
    <property type="interactions" value="325"/>
</dbReference>
<keyword evidence="1" id="KW-0479">Metal-binding</keyword>
<dbReference type="OrthoDB" id="9811543at2"/>
<feature type="domain" description="Zinc finger DksA/TraR C4-type" evidence="5">
    <location>
        <begin position="75"/>
        <end position="109"/>
    </location>
</feature>
<dbReference type="KEGG" id="sus:Acid_5861"/>
<proteinExistence type="predicted"/>
<dbReference type="Gene3D" id="1.20.120.910">
    <property type="entry name" value="DksA, coiled-coil domain"/>
    <property type="match status" value="1"/>
</dbReference>
<reference evidence="6" key="1">
    <citation type="submission" date="2006-10" db="EMBL/GenBank/DDBJ databases">
        <title>Complete sequence of Solibacter usitatus Ellin6076.</title>
        <authorList>
            <consortium name="US DOE Joint Genome Institute"/>
            <person name="Copeland A."/>
            <person name="Lucas S."/>
            <person name="Lapidus A."/>
            <person name="Barry K."/>
            <person name="Detter J.C."/>
            <person name="Glavina del Rio T."/>
            <person name="Hammon N."/>
            <person name="Israni S."/>
            <person name="Dalin E."/>
            <person name="Tice H."/>
            <person name="Pitluck S."/>
            <person name="Thompson L.S."/>
            <person name="Brettin T."/>
            <person name="Bruce D."/>
            <person name="Han C."/>
            <person name="Tapia R."/>
            <person name="Gilna P."/>
            <person name="Schmutz J."/>
            <person name="Larimer F."/>
            <person name="Land M."/>
            <person name="Hauser L."/>
            <person name="Kyrpides N."/>
            <person name="Mikhailova N."/>
            <person name="Janssen P.H."/>
            <person name="Kuske C.R."/>
            <person name="Richardson P."/>
        </authorList>
    </citation>
    <scope>NUCLEOTIDE SEQUENCE</scope>
    <source>
        <strain evidence="6">Ellin6076</strain>
    </source>
</reference>
<evidence type="ECO:0000256" key="4">
    <source>
        <dbReference type="PROSITE-ProRule" id="PRU00510"/>
    </source>
</evidence>
<dbReference type="Pfam" id="PF01258">
    <property type="entry name" value="zf-dskA_traR"/>
    <property type="match status" value="1"/>
</dbReference>
<dbReference type="PANTHER" id="PTHR33823">
    <property type="entry name" value="RNA POLYMERASE-BINDING TRANSCRIPTION FACTOR DKSA-RELATED"/>
    <property type="match status" value="1"/>
</dbReference>
<evidence type="ECO:0000256" key="1">
    <source>
        <dbReference type="ARBA" id="ARBA00022723"/>
    </source>
</evidence>
<dbReference type="PANTHER" id="PTHR33823:SF4">
    <property type="entry name" value="GENERAL STRESS PROTEIN 16O"/>
    <property type="match status" value="1"/>
</dbReference>
<evidence type="ECO:0000256" key="3">
    <source>
        <dbReference type="ARBA" id="ARBA00022833"/>
    </source>
</evidence>
<keyword evidence="2" id="KW-0863">Zinc-finger</keyword>
<accession>Q01U65</accession>
<dbReference type="SUPFAM" id="SSF57716">
    <property type="entry name" value="Glucocorticoid receptor-like (DNA-binding domain)"/>
    <property type="match status" value="1"/>
</dbReference>
<dbReference type="GO" id="GO:0008270">
    <property type="term" value="F:zinc ion binding"/>
    <property type="evidence" value="ECO:0007669"/>
    <property type="project" value="UniProtKB-KW"/>
</dbReference>
<dbReference type="InterPro" id="IPR000962">
    <property type="entry name" value="Znf_DskA_TraR"/>
</dbReference>
<evidence type="ECO:0000259" key="5">
    <source>
        <dbReference type="Pfam" id="PF01258"/>
    </source>
</evidence>
<dbReference type="SUPFAM" id="SSF109635">
    <property type="entry name" value="DnaK suppressor protein DksA, alpha-hairpin domain"/>
    <property type="match status" value="1"/>
</dbReference>
<dbReference type="PROSITE" id="PS51128">
    <property type="entry name" value="ZF_DKSA_2"/>
    <property type="match status" value="1"/>
</dbReference>
<dbReference type="EMBL" id="CP000473">
    <property type="protein sequence ID" value="ABJ86805.1"/>
    <property type="molecule type" value="Genomic_DNA"/>
</dbReference>
<dbReference type="InterPro" id="IPR037187">
    <property type="entry name" value="DnaK_N"/>
</dbReference>
<name>Q01U65_SOLUE</name>
<gene>
    <name evidence="6" type="ordered locus">Acid_5861</name>
</gene>
<keyword evidence="3" id="KW-0862">Zinc</keyword>
<sequence>MTQTELNKYKAMLEAKQAELSAGLRNREDIAIEKTPDAIDEVQLAGERELAIRNLDRESNLLRNVKGALVRVADGSYGVCMHCEEDIKPKRLDAVPWTKYCIKCQEAADRHEFETESGDTMDQLLANAA</sequence>
<evidence type="ECO:0000256" key="2">
    <source>
        <dbReference type="ARBA" id="ARBA00022771"/>
    </source>
</evidence>
<dbReference type="InParanoid" id="Q01U65"/>